<evidence type="ECO:0000256" key="3">
    <source>
        <dbReference type="ARBA" id="ARBA00009358"/>
    </source>
</evidence>
<keyword evidence="5" id="KW-0963">Cytoplasm</keyword>
<feature type="repeat" description="WD" evidence="17">
    <location>
        <begin position="118"/>
        <end position="160"/>
    </location>
</feature>
<dbReference type="EMBL" id="MCFN01000076">
    <property type="protein sequence ID" value="OXB65972.1"/>
    <property type="molecule type" value="Genomic_DNA"/>
</dbReference>
<evidence type="ECO:0000256" key="1">
    <source>
        <dbReference type="ARBA" id="ARBA00004299"/>
    </source>
</evidence>
<evidence type="ECO:0000256" key="17">
    <source>
        <dbReference type="PROSITE-ProRule" id="PRU00221"/>
    </source>
</evidence>
<feature type="compositionally biased region" description="Low complexity" evidence="18">
    <location>
        <begin position="729"/>
        <end position="738"/>
    </location>
</feature>
<dbReference type="GO" id="GO:0015031">
    <property type="term" value="P:protein transport"/>
    <property type="evidence" value="ECO:0007669"/>
    <property type="project" value="UniProtKB-KW"/>
</dbReference>
<keyword evidence="8" id="KW-0256">Endoplasmic reticulum</keyword>
<dbReference type="Pfam" id="PF12931">
    <property type="entry name" value="TPR_Sec16"/>
    <property type="match status" value="1"/>
</dbReference>
<evidence type="ECO:0000256" key="10">
    <source>
        <dbReference type="ARBA" id="ARBA00022927"/>
    </source>
</evidence>
<dbReference type="InterPro" id="IPR015943">
    <property type="entry name" value="WD40/YVTN_repeat-like_dom_sf"/>
</dbReference>
<dbReference type="SMART" id="SM00320">
    <property type="entry name" value="WD40"/>
    <property type="match status" value="4"/>
</dbReference>
<dbReference type="AlphaFoldDB" id="A0A226NEK0"/>
<sequence length="899" mass="98306">MKLKEIDRTAMQAWSPAQQHPIYLASGTSAQQLDATFSTNASLEIFELDLSDPSLDMKTCATFSSSHRYHKLIWGPHSMTSGERVSGVLIAGGENGNVILYDPAKIIAGDTEVIIAQKDKHTGPVRALDVNMFQTNLVASGANESEIYIWDLNNFATPMTPGAKTQPLEDISCIAWNKQVQHILASASPSGRATVWDLRKNEPIIKVSDHNNRVLYELPTNMQWCFDIQWCPRNPAILSAASFDGRISIYSIMGGSTDGLRQKHVDQFGGKLVTFENAKPQQQPGIEQQQQRHYVYVSQVVTEREFLARSTQLQEAVQSEGFVSYCQKKVDMAQADFEKNVWAFLKVNFEEDSRAKYLELLGYRKDDLKNKITSALNLNKECCADGEFGEAPAESDVPLLNEGDEGQAAEEYFLGERAKDKKQETEDLGSARKTFSISVSGDVDGLITQALLTGNFESAVDLCLHDNRMADAIILAIAGGQELLSRTQEKYFSKIQSKITRLITAVVTKNWKEIVQSCDLQNWREALAAVLTYARPDEFAALCDLLGNRLESEGDSLLRTQACLCYICAGNVEKLVACWSKVQDGNSPLSLQDLIEKVVILRKAVQLTQAVDPNAVGALLAEKMSQYANLLAAQGSIAAALTFLPANTDQPNIVLLRDRLCRAQGELPAGQEAIKAPYERQPMPKDRAGPVAGQVPGPQASAQQYYQQGDKPPPPGFIMPGAVNPSAPPQQATSPSYSMYSQASTRPAYPQRPQNGWNDPPALNRAAKKKKVPDNFMPPVPITSPIMNPLADPQAQMQQQPPAAPVGTPSFQPPQLPAGQQAPLGPYAPQALGPCAVPPPTFKPRTEGAPGAPIGNTVQHVQALPTEKITKKPIPEEHLILKTTFEALIQRCLLSASDP</sequence>
<dbReference type="STRING" id="9009.A0A226NEK0"/>
<gene>
    <name evidence="20" type="ORF">ASZ78_006627</name>
</gene>
<organism evidence="20 21">
    <name type="scientific">Callipepla squamata</name>
    <name type="common">Scaled quail</name>
    <dbReference type="NCBI Taxonomy" id="9009"/>
    <lineage>
        <taxon>Eukaryota</taxon>
        <taxon>Metazoa</taxon>
        <taxon>Chordata</taxon>
        <taxon>Craniata</taxon>
        <taxon>Vertebrata</taxon>
        <taxon>Euteleostomi</taxon>
        <taxon>Archelosauria</taxon>
        <taxon>Archosauria</taxon>
        <taxon>Dinosauria</taxon>
        <taxon>Saurischia</taxon>
        <taxon>Theropoda</taxon>
        <taxon>Coelurosauria</taxon>
        <taxon>Aves</taxon>
        <taxon>Neognathae</taxon>
        <taxon>Galloanserae</taxon>
        <taxon>Galliformes</taxon>
        <taxon>Odontophoridae</taxon>
        <taxon>Callipepla</taxon>
    </lineage>
</organism>
<evidence type="ECO:0000256" key="15">
    <source>
        <dbReference type="ARBA" id="ARBA00041470"/>
    </source>
</evidence>
<evidence type="ECO:0000259" key="19">
    <source>
        <dbReference type="Pfam" id="PF12931"/>
    </source>
</evidence>
<evidence type="ECO:0000256" key="4">
    <source>
        <dbReference type="ARBA" id="ARBA00022448"/>
    </source>
</evidence>
<keyword evidence="11" id="KW-0472">Membrane</keyword>
<dbReference type="PANTHER" id="PTHR13923">
    <property type="entry name" value="SEC31-RELATED PROTEIN"/>
    <property type="match status" value="1"/>
</dbReference>
<dbReference type="SUPFAM" id="SSF50978">
    <property type="entry name" value="WD40 repeat-like"/>
    <property type="match status" value="1"/>
</dbReference>
<dbReference type="InterPro" id="IPR036322">
    <property type="entry name" value="WD40_repeat_dom_sf"/>
</dbReference>
<evidence type="ECO:0000256" key="14">
    <source>
        <dbReference type="ARBA" id="ARBA00039468"/>
    </source>
</evidence>
<keyword evidence="10" id="KW-0653">Protein transport</keyword>
<evidence type="ECO:0000256" key="18">
    <source>
        <dbReference type="SAM" id="MobiDB-lite"/>
    </source>
</evidence>
<dbReference type="GO" id="GO:0070971">
    <property type="term" value="C:endoplasmic reticulum exit site"/>
    <property type="evidence" value="ECO:0007669"/>
    <property type="project" value="TreeGrafter"/>
</dbReference>
<evidence type="ECO:0000256" key="13">
    <source>
        <dbReference type="ARBA" id="ARBA00025471"/>
    </source>
</evidence>
<dbReference type="GO" id="GO:0005789">
    <property type="term" value="C:endoplasmic reticulum membrane"/>
    <property type="evidence" value="ECO:0007669"/>
    <property type="project" value="UniProtKB-SubCell"/>
</dbReference>
<comment type="subcellular location">
    <subcellularLocation>
        <location evidence="1">Cytoplasmic vesicle</location>
        <location evidence="1">COPII-coated vesicle membrane</location>
        <topology evidence="1">Peripheral membrane protein</topology>
        <orientation evidence="1">Cytoplasmic side</orientation>
    </subcellularLocation>
    <subcellularLocation>
        <location evidence="2">Endoplasmic reticulum membrane</location>
        <topology evidence="2">Peripheral membrane protein</topology>
    </subcellularLocation>
</comment>
<dbReference type="InterPro" id="IPR040251">
    <property type="entry name" value="SEC31-like"/>
</dbReference>
<keyword evidence="21" id="KW-1185">Reference proteome</keyword>
<feature type="non-terminal residue" evidence="20">
    <location>
        <position position="899"/>
    </location>
</feature>
<dbReference type="InterPro" id="IPR001680">
    <property type="entry name" value="WD40_rpt"/>
</dbReference>
<evidence type="ECO:0000313" key="21">
    <source>
        <dbReference type="Proteomes" id="UP000198323"/>
    </source>
</evidence>
<accession>A0A226NEK0</accession>
<evidence type="ECO:0000256" key="8">
    <source>
        <dbReference type="ARBA" id="ARBA00022824"/>
    </source>
</evidence>
<dbReference type="Gene3D" id="2.130.10.10">
    <property type="entry name" value="YVTN repeat-like/Quinoprotein amine dehydrogenase"/>
    <property type="match status" value="2"/>
</dbReference>
<keyword evidence="7" id="KW-0677">Repeat</keyword>
<reference evidence="20 21" key="1">
    <citation type="submission" date="2016-07" db="EMBL/GenBank/DDBJ databases">
        <title>Disparate Historic Effective Population Sizes Predicted by Modern Levels of Genome Diversity for the Scaled Quail (Callipepla squamata) and the Northern Bobwhite (Colinus virginianus): Inferences from First and Second Generation Draft Genome Assemblies for Sympatric New World Quail.</title>
        <authorList>
            <person name="Oldeschulte D.L."/>
            <person name="Halley Y.A."/>
            <person name="Bhattarai E.K."/>
            <person name="Brashear W.A."/>
            <person name="Hill J."/>
            <person name="Metz R.P."/>
            <person name="Johnson C.D."/>
            <person name="Rollins D."/>
            <person name="Peterson M.J."/>
            <person name="Bickhart D.M."/>
            <person name="Decker J.E."/>
            <person name="Seabury C.M."/>
        </authorList>
    </citation>
    <scope>NUCLEOTIDE SEQUENCE [LARGE SCALE GENOMIC DNA]</scope>
    <source>
        <strain evidence="20 21">Texas</strain>
        <tissue evidence="20">Leg muscle</tissue>
    </source>
</reference>
<evidence type="ECO:0000256" key="12">
    <source>
        <dbReference type="ARBA" id="ARBA00023329"/>
    </source>
</evidence>
<evidence type="ECO:0000313" key="20">
    <source>
        <dbReference type="EMBL" id="OXB65972.1"/>
    </source>
</evidence>
<dbReference type="Gene3D" id="1.25.40.1030">
    <property type="match status" value="1"/>
</dbReference>
<evidence type="ECO:0000256" key="5">
    <source>
        <dbReference type="ARBA" id="ARBA00022490"/>
    </source>
</evidence>
<keyword evidence="4" id="KW-0813">Transport</keyword>
<dbReference type="GO" id="GO:0005198">
    <property type="term" value="F:structural molecule activity"/>
    <property type="evidence" value="ECO:0007669"/>
    <property type="project" value="TreeGrafter"/>
</dbReference>
<dbReference type="PANTHER" id="PTHR13923:SF23">
    <property type="entry name" value="PROTEIN TRANSPORT PROTEIN SEC31A"/>
    <property type="match status" value="1"/>
</dbReference>
<keyword evidence="9" id="KW-0931">ER-Golgi transport</keyword>
<evidence type="ECO:0000256" key="11">
    <source>
        <dbReference type="ARBA" id="ARBA00023136"/>
    </source>
</evidence>
<dbReference type="OrthoDB" id="542917at2759"/>
<evidence type="ECO:0000256" key="7">
    <source>
        <dbReference type="ARBA" id="ARBA00022737"/>
    </source>
</evidence>
<dbReference type="GO" id="GO:0007029">
    <property type="term" value="P:endoplasmic reticulum organization"/>
    <property type="evidence" value="ECO:0007669"/>
    <property type="project" value="TreeGrafter"/>
</dbReference>
<comment type="caution">
    <text evidence="20">The sequence shown here is derived from an EMBL/GenBank/DDBJ whole genome shotgun (WGS) entry which is preliminary data.</text>
</comment>
<feature type="compositionally biased region" description="Low complexity" evidence="18">
    <location>
        <begin position="789"/>
        <end position="801"/>
    </location>
</feature>
<dbReference type="GO" id="GO:0030127">
    <property type="term" value="C:COPII vesicle coat"/>
    <property type="evidence" value="ECO:0007669"/>
    <property type="project" value="TreeGrafter"/>
</dbReference>
<evidence type="ECO:0000256" key="2">
    <source>
        <dbReference type="ARBA" id="ARBA00004406"/>
    </source>
</evidence>
<evidence type="ECO:0000256" key="9">
    <source>
        <dbReference type="ARBA" id="ARBA00022892"/>
    </source>
</evidence>
<protein>
    <recommendedName>
        <fullName evidence="14">Protein transport protein Sec31A</fullName>
    </recommendedName>
    <alternativeName>
        <fullName evidence="16">SEC31-like protein 1</fullName>
    </alternativeName>
    <alternativeName>
        <fullName evidence="15">SEC31-related protein A</fullName>
    </alternativeName>
</protein>
<name>A0A226NEK0_CALSU</name>
<dbReference type="Proteomes" id="UP000198323">
    <property type="component" value="Unassembled WGS sequence"/>
</dbReference>
<dbReference type="InterPro" id="IPR024298">
    <property type="entry name" value="Sec16_Sec23-bd"/>
</dbReference>
<dbReference type="PROSITE" id="PS50082">
    <property type="entry name" value="WD_REPEATS_2"/>
    <property type="match status" value="1"/>
</dbReference>
<keyword evidence="12" id="KW-0968">Cytoplasmic vesicle</keyword>
<comment type="function">
    <text evidence="13">Component of the coat protein complex II (COPII) which promotes the formation of transport vesicles from the endoplasmic reticulum (ER). The coat has two main functions, the physical deformation of the endoplasmic reticulum membrane into vesicles and the selection of cargo molecules.</text>
</comment>
<dbReference type="FunFam" id="1.25.40.1030:FF:000001">
    <property type="entry name" value="protein transport protein Sec31A isoform X3"/>
    <property type="match status" value="1"/>
</dbReference>
<feature type="region of interest" description="Disordered" evidence="18">
    <location>
        <begin position="672"/>
        <end position="856"/>
    </location>
</feature>
<keyword evidence="6 17" id="KW-0853">WD repeat</keyword>
<comment type="similarity">
    <text evidence="3">Belongs to the WD repeat SEC31 family.</text>
</comment>
<evidence type="ECO:0000256" key="6">
    <source>
        <dbReference type="ARBA" id="ARBA00022574"/>
    </source>
</evidence>
<dbReference type="GO" id="GO:0090110">
    <property type="term" value="P:COPII-coated vesicle cargo loading"/>
    <property type="evidence" value="ECO:0007669"/>
    <property type="project" value="TreeGrafter"/>
</dbReference>
<proteinExistence type="inferred from homology"/>
<feature type="domain" description="Sec16 Sec23-binding" evidence="19">
    <location>
        <begin position="447"/>
        <end position="578"/>
    </location>
</feature>
<evidence type="ECO:0000256" key="16">
    <source>
        <dbReference type="ARBA" id="ARBA00043112"/>
    </source>
</evidence>